<dbReference type="Proteomes" id="UP000596329">
    <property type="component" value="Chromosome"/>
</dbReference>
<dbReference type="EMBL" id="CP059075">
    <property type="protein sequence ID" value="QRE04777.1"/>
    <property type="molecule type" value="Genomic_DNA"/>
</dbReference>
<reference evidence="1 2" key="1">
    <citation type="submission" date="2020-07" db="EMBL/GenBank/DDBJ databases">
        <title>Genomic characterization of Flavobacterium psychrophilum strains.</title>
        <authorList>
            <person name="Castillo D."/>
            <person name="Jorgensen J."/>
            <person name="Middelboe M."/>
        </authorList>
    </citation>
    <scope>NUCLEOTIDE SEQUENCE [LARGE SCALE GENOMIC DNA]</scope>
    <source>
        <strain evidence="1 2">FPS-R7</strain>
    </source>
</reference>
<dbReference type="RefSeq" id="WP_063742912.1">
    <property type="nucleotide sequence ID" value="NZ_CP059075.1"/>
</dbReference>
<gene>
    <name evidence="1" type="ORF">H0H26_04070</name>
</gene>
<organism evidence="1 2">
    <name type="scientific">Flavobacterium psychrophilum</name>
    <dbReference type="NCBI Taxonomy" id="96345"/>
    <lineage>
        <taxon>Bacteria</taxon>
        <taxon>Pseudomonadati</taxon>
        <taxon>Bacteroidota</taxon>
        <taxon>Flavobacteriia</taxon>
        <taxon>Flavobacteriales</taxon>
        <taxon>Flavobacteriaceae</taxon>
        <taxon>Flavobacterium</taxon>
    </lineage>
</organism>
<accession>A0A7U2NGQ2</accession>
<evidence type="ECO:0000313" key="2">
    <source>
        <dbReference type="Proteomes" id="UP000596329"/>
    </source>
</evidence>
<evidence type="ECO:0000313" key="1">
    <source>
        <dbReference type="EMBL" id="QRE04777.1"/>
    </source>
</evidence>
<dbReference type="AlphaFoldDB" id="A0A7U2NGQ2"/>
<name>A0A7U2NGQ2_FLAPS</name>
<proteinExistence type="predicted"/>
<sequence length="198" mass="23187">MNQENLLERLKELRKNDNLKDVGFQKELIEKLFPETTENLVLDLSNVTSAFYGLLLDNVGKEFGYDKINNISKTTFYNIGQIKAKQCFEKIENMPIDSRSFLIVLISAIYNASPEYNFNVIEFSKEKTIFELYGVDRYLRILNNLSISNHIEFPTLSSFMQGIKDYFKIDCKMNIDFEIINIENNETKHTYKFELING</sequence>
<protein>
    <submittedName>
        <fullName evidence="1">Uncharacterized protein</fullName>
    </submittedName>
</protein>